<dbReference type="EMBL" id="RXIC02000022">
    <property type="protein sequence ID" value="KAB1215948.1"/>
    <property type="molecule type" value="Genomic_DNA"/>
</dbReference>
<reference evidence="2 3" key="1">
    <citation type="journal article" date="2019" name="Plant Biotechnol. J.">
        <title>The red bayberry genome and genetic basis of sex determination.</title>
        <authorList>
            <person name="Jia H.M."/>
            <person name="Jia H.J."/>
            <person name="Cai Q.L."/>
            <person name="Wang Y."/>
            <person name="Zhao H.B."/>
            <person name="Yang W.F."/>
            <person name="Wang G.Y."/>
            <person name="Li Y.H."/>
            <person name="Zhan D.L."/>
            <person name="Shen Y.T."/>
            <person name="Niu Q.F."/>
            <person name="Chang L."/>
            <person name="Qiu J."/>
            <person name="Zhao L."/>
            <person name="Xie H.B."/>
            <person name="Fu W.Y."/>
            <person name="Jin J."/>
            <person name="Li X.W."/>
            <person name="Jiao Y."/>
            <person name="Zhou C.C."/>
            <person name="Tu T."/>
            <person name="Chai C.Y."/>
            <person name="Gao J.L."/>
            <person name="Fan L.J."/>
            <person name="van de Weg E."/>
            <person name="Wang J.Y."/>
            <person name="Gao Z.S."/>
        </authorList>
    </citation>
    <scope>NUCLEOTIDE SEQUENCE [LARGE SCALE GENOMIC DNA]</scope>
    <source>
        <tissue evidence="2">Leaves</tissue>
    </source>
</reference>
<dbReference type="Proteomes" id="UP000516437">
    <property type="component" value="Chromosome 4"/>
</dbReference>
<sequence length="167" mass="19746">MSTASCGSSEGVTTAYLCCRCSVLTCLKTSYTESNFGRHFLTYVNYEAGKLCDFFRWYDPPMCEHGKRVLRRMQIMHEKVKADMTKPSPNEDKEKANARHRVVLEEMGKELARQFKEMEKESARHRVELEDIKKEHARHRVELEDIKKERVCHCFELERQDTFLNFN</sequence>
<dbReference type="AlphaFoldDB" id="A0A6A1VWL5"/>
<evidence type="ECO:0000256" key="1">
    <source>
        <dbReference type="SAM" id="Coils"/>
    </source>
</evidence>
<evidence type="ECO:0000313" key="3">
    <source>
        <dbReference type="Proteomes" id="UP000516437"/>
    </source>
</evidence>
<evidence type="ECO:0008006" key="4">
    <source>
        <dbReference type="Google" id="ProtNLM"/>
    </source>
</evidence>
<protein>
    <recommendedName>
        <fullName evidence="4">Zinc finger GRF-type domain-containing protein</fullName>
    </recommendedName>
</protein>
<keyword evidence="3" id="KW-1185">Reference proteome</keyword>
<proteinExistence type="predicted"/>
<comment type="caution">
    <text evidence="2">The sequence shown here is derived from an EMBL/GenBank/DDBJ whole genome shotgun (WGS) entry which is preliminary data.</text>
</comment>
<organism evidence="2 3">
    <name type="scientific">Morella rubra</name>
    <name type="common">Chinese bayberry</name>
    <dbReference type="NCBI Taxonomy" id="262757"/>
    <lineage>
        <taxon>Eukaryota</taxon>
        <taxon>Viridiplantae</taxon>
        <taxon>Streptophyta</taxon>
        <taxon>Embryophyta</taxon>
        <taxon>Tracheophyta</taxon>
        <taxon>Spermatophyta</taxon>
        <taxon>Magnoliopsida</taxon>
        <taxon>eudicotyledons</taxon>
        <taxon>Gunneridae</taxon>
        <taxon>Pentapetalae</taxon>
        <taxon>rosids</taxon>
        <taxon>fabids</taxon>
        <taxon>Fagales</taxon>
        <taxon>Myricaceae</taxon>
        <taxon>Morella</taxon>
    </lineage>
</organism>
<name>A0A6A1VWL5_9ROSI</name>
<accession>A0A6A1VWL5</accession>
<feature type="coiled-coil region" evidence="1">
    <location>
        <begin position="101"/>
        <end position="149"/>
    </location>
</feature>
<gene>
    <name evidence="2" type="ORF">CJ030_MR4G022851</name>
</gene>
<dbReference type="OrthoDB" id="2822301at2759"/>
<keyword evidence="1" id="KW-0175">Coiled coil</keyword>
<evidence type="ECO:0000313" key="2">
    <source>
        <dbReference type="EMBL" id="KAB1215948.1"/>
    </source>
</evidence>